<evidence type="ECO:0000256" key="1">
    <source>
        <dbReference type="ARBA" id="ARBA00023015"/>
    </source>
</evidence>
<evidence type="ECO:0000256" key="3">
    <source>
        <dbReference type="ARBA" id="ARBA00023163"/>
    </source>
</evidence>
<feature type="domain" description="HTH hxlR-type" evidence="4">
    <location>
        <begin position="1"/>
        <end position="74"/>
    </location>
</feature>
<keyword evidence="3" id="KW-0804">Transcription</keyword>
<keyword evidence="2" id="KW-0238">DNA-binding</keyword>
<evidence type="ECO:0000313" key="5">
    <source>
        <dbReference type="EMBL" id="KFL27324.1"/>
    </source>
</evidence>
<proteinExistence type="predicted"/>
<dbReference type="InterPro" id="IPR036390">
    <property type="entry name" value="WH_DNA-bd_sf"/>
</dbReference>
<evidence type="ECO:0000313" key="6">
    <source>
        <dbReference type="Proteomes" id="UP000028981"/>
    </source>
</evidence>
<dbReference type="OrthoDB" id="9800350at2"/>
<gene>
    <name evidence="5" type="ORF">JP75_25360</name>
</gene>
<dbReference type="RefSeq" id="WP_035087785.1">
    <property type="nucleotide sequence ID" value="NZ_JQGC01000051.1"/>
</dbReference>
<evidence type="ECO:0000256" key="2">
    <source>
        <dbReference type="ARBA" id="ARBA00023125"/>
    </source>
</evidence>
<name>A0A087LRS1_9HYPH</name>
<dbReference type="PANTHER" id="PTHR33204:SF37">
    <property type="entry name" value="HTH-TYPE TRANSCRIPTIONAL REGULATOR YODB"/>
    <property type="match status" value="1"/>
</dbReference>
<dbReference type="GO" id="GO:0003677">
    <property type="term" value="F:DNA binding"/>
    <property type="evidence" value="ECO:0007669"/>
    <property type="project" value="UniProtKB-KW"/>
</dbReference>
<dbReference type="EMBL" id="JQGC01000051">
    <property type="protein sequence ID" value="KFL27324.1"/>
    <property type="molecule type" value="Genomic_DNA"/>
</dbReference>
<organism evidence="5 6">
    <name type="scientific">Devosia riboflavina</name>
    <dbReference type="NCBI Taxonomy" id="46914"/>
    <lineage>
        <taxon>Bacteria</taxon>
        <taxon>Pseudomonadati</taxon>
        <taxon>Pseudomonadota</taxon>
        <taxon>Alphaproteobacteria</taxon>
        <taxon>Hyphomicrobiales</taxon>
        <taxon>Devosiaceae</taxon>
        <taxon>Devosia</taxon>
    </lineage>
</organism>
<comment type="caution">
    <text evidence="5">The sequence shown here is derived from an EMBL/GenBank/DDBJ whole genome shotgun (WGS) entry which is preliminary data.</text>
</comment>
<reference evidence="5 6" key="1">
    <citation type="submission" date="2014-08" db="EMBL/GenBank/DDBJ databases">
        <authorList>
            <person name="Hassan Y.I."/>
            <person name="Lepp D."/>
            <person name="Zhou T."/>
        </authorList>
    </citation>
    <scope>NUCLEOTIDE SEQUENCE [LARGE SCALE GENOMIC DNA]</scope>
    <source>
        <strain evidence="5 6">IFO13584</strain>
    </source>
</reference>
<dbReference type="Proteomes" id="UP000028981">
    <property type="component" value="Unassembled WGS sequence"/>
</dbReference>
<keyword evidence="6" id="KW-1185">Reference proteome</keyword>
<sequence length="88" mass="9630">PLRFNQIRRIVEGISQKMLSQTLKQLERDGLVSRRAFATVPVTVEYSVTPLGHSLAEKMAAVSLWAQDNIDSVLSAQAKYDAGVGETA</sequence>
<dbReference type="SUPFAM" id="SSF46785">
    <property type="entry name" value="Winged helix' DNA-binding domain"/>
    <property type="match status" value="1"/>
</dbReference>
<dbReference type="PANTHER" id="PTHR33204">
    <property type="entry name" value="TRANSCRIPTIONAL REGULATOR, MARR FAMILY"/>
    <property type="match status" value="1"/>
</dbReference>
<evidence type="ECO:0000259" key="4">
    <source>
        <dbReference type="PROSITE" id="PS51118"/>
    </source>
</evidence>
<accession>A0A087LRS1</accession>
<keyword evidence="1" id="KW-0805">Transcription regulation</keyword>
<dbReference type="InterPro" id="IPR002577">
    <property type="entry name" value="HTH_HxlR"/>
</dbReference>
<dbReference type="AlphaFoldDB" id="A0A087LRS1"/>
<dbReference type="PROSITE" id="PS51118">
    <property type="entry name" value="HTH_HXLR"/>
    <property type="match status" value="1"/>
</dbReference>
<dbReference type="Gene3D" id="1.10.10.10">
    <property type="entry name" value="Winged helix-like DNA-binding domain superfamily/Winged helix DNA-binding domain"/>
    <property type="match status" value="1"/>
</dbReference>
<feature type="non-terminal residue" evidence="5">
    <location>
        <position position="1"/>
    </location>
</feature>
<dbReference type="InterPro" id="IPR036388">
    <property type="entry name" value="WH-like_DNA-bd_sf"/>
</dbReference>
<dbReference type="Pfam" id="PF01638">
    <property type="entry name" value="HxlR"/>
    <property type="match status" value="1"/>
</dbReference>
<protein>
    <submittedName>
        <fullName evidence="5">HxlR family transcriptional regulator</fullName>
    </submittedName>
</protein>